<reference evidence="1 2" key="1">
    <citation type="submission" date="2013-08" db="EMBL/GenBank/DDBJ databases">
        <authorList>
            <person name="Stouthamer R."/>
            <person name="Nunney L."/>
        </authorList>
    </citation>
    <scope>NUCLEOTIDE SEQUENCE [LARGE SCALE GENOMIC DNA]</scope>
    <source>
        <strain evidence="2">ann-1</strain>
    </source>
</reference>
<organism evidence="1 2">
    <name type="scientific">Xylella fastidiosa subsp. sandyi Ann-1</name>
    <dbReference type="NCBI Taxonomy" id="155920"/>
    <lineage>
        <taxon>Bacteria</taxon>
        <taxon>Pseudomonadati</taxon>
        <taxon>Pseudomonadota</taxon>
        <taxon>Gammaproteobacteria</taxon>
        <taxon>Lysobacterales</taxon>
        <taxon>Lysobacteraceae</taxon>
        <taxon>Xylella</taxon>
    </lineage>
</organism>
<sequence>MQAFAGGVVCMTLCHALWVWLPQSADECFGHDTCDWASEIQAGLDCILRNVFVLLDAAKGGFLKCTQCDALLEKGDCAIVVVSWIFQA</sequence>
<dbReference type="PATRIC" id="fig|155920.8.peg.157"/>
<dbReference type="EMBL" id="CP006696">
    <property type="protein sequence ID" value="AIC10920.1"/>
    <property type="molecule type" value="Genomic_DNA"/>
</dbReference>
<evidence type="ECO:0000313" key="1">
    <source>
        <dbReference type="EMBL" id="AIC10920.1"/>
    </source>
</evidence>
<name>A0A060H6L7_XYLFS</name>
<evidence type="ECO:0000313" key="2">
    <source>
        <dbReference type="Proteomes" id="UP000027215"/>
    </source>
</evidence>
<dbReference type="KEGG" id="xfs:D934_00630"/>
<dbReference type="AlphaFoldDB" id="A0A060H6L7"/>
<dbReference type="Proteomes" id="UP000027215">
    <property type="component" value="Chromosome"/>
</dbReference>
<dbReference type="HOGENOM" id="CLU_2468323_0_0_6"/>
<proteinExistence type="predicted"/>
<protein>
    <submittedName>
        <fullName evidence="1">Uncharacterized protein</fullName>
    </submittedName>
</protein>
<gene>
    <name evidence="1" type="ORF">D934_00630</name>
</gene>
<accession>A0A060H6L7</accession>